<proteinExistence type="predicted"/>
<sequence>MPSPRSIIGPPCRRHSRPPGDDILFCMQSRSYSNVISLLDSPVMTMGVSWLECIANLNSELQYRTDMQNSETLKPGRHALDPSLTGPCVANLEQEAAGRRRIWRRGSSWRPRASAAYRSRRPAGRPSPCPGPQALFPELIGRGLSHALSAGGHSLPSAPRHPAPARCQTIEDDDPECLPVRISPDLRRACSIQRLAGTQGGRYFVYRPPRVVAAAPLSLHAVARRRAGLPVWDDIP</sequence>
<evidence type="ECO:0000313" key="1">
    <source>
        <dbReference type="EMBL" id="PVH61639.1"/>
    </source>
</evidence>
<dbReference type="Gramene" id="PVH61639">
    <property type="protein sequence ID" value="PVH61639"/>
    <property type="gene ID" value="PAHAL_3G083600"/>
</dbReference>
<dbReference type="AlphaFoldDB" id="A0A2T8KHL4"/>
<dbReference type="EMBL" id="CM008048">
    <property type="protein sequence ID" value="PVH61639.1"/>
    <property type="molecule type" value="Genomic_DNA"/>
</dbReference>
<name>A0A2T8KHL4_9POAL</name>
<organism evidence="1">
    <name type="scientific">Panicum hallii</name>
    <dbReference type="NCBI Taxonomy" id="206008"/>
    <lineage>
        <taxon>Eukaryota</taxon>
        <taxon>Viridiplantae</taxon>
        <taxon>Streptophyta</taxon>
        <taxon>Embryophyta</taxon>
        <taxon>Tracheophyta</taxon>
        <taxon>Spermatophyta</taxon>
        <taxon>Magnoliopsida</taxon>
        <taxon>Liliopsida</taxon>
        <taxon>Poales</taxon>
        <taxon>Poaceae</taxon>
        <taxon>PACMAD clade</taxon>
        <taxon>Panicoideae</taxon>
        <taxon>Panicodae</taxon>
        <taxon>Paniceae</taxon>
        <taxon>Panicinae</taxon>
        <taxon>Panicum</taxon>
        <taxon>Panicum sect. Panicum</taxon>
    </lineage>
</organism>
<protein>
    <submittedName>
        <fullName evidence="1">Uncharacterized protein</fullName>
    </submittedName>
</protein>
<gene>
    <name evidence="1" type="ORF">PAHAL_3G083600</name>
</gene>
<accession>A0A2T8KHL4</accession>
<reference evidence="1" key="1">
    <citation type="submission" date="2018-04" db="EMBL/GenBank/DDBJ databases">
        <title>WGS assembly of Panicum hallii.</title>
        <authorList>
            <person name="Lovell J."/>
            <person name="Jenkins J."/>
            <person name="Lowry D."/>
            <person name="Mamidi S."/>
            <person name="Sreedasyam A."/>
            <person name="Weng X."/>
            <person name="Barry K."/>
            <person name="Bonette J."/>
            <person name="Campitelli B."/>
            <person name="Daum C."/>
            <person name="Gordon S."/>
            <person name="Gould B."/>
            <person name="Lipzen A."/>
            <person name="Macqueen A."/>
            <person name="Palacio-Mejia J."/>
            <person name="Plott C."/>
            <person name="Shakirov E."/>
            <person name="Shu S."/>
            <person name="Yoshinaga Y."/>
            <person name="Zane M."/>
            <person name="Rokhsar D."/>
            <person name="Grimwood J."/>
            <person name="Schmutz J."/>
            <person name="Juenger T."/>
        </authorList>
    </citation>
    <scope>NUCLEOTIDE SEQUENCE [LARGE SCALE GENOMIC DNA]</scope>
    <source>
        <strain evidence="1">FIL2</strain>
    </source>
</reference>
<dbReference type="Proteomes" id="UP000243499">
    <property type="component" value="Chromosome 3"/>
</dbReference>